<gene>
    <name evidence="1" type="ORF">GZ78_01015</name>
</gene>
<keyword evidence="2" id="KW-1185">Reference proteome</keyword>
<protein>
    <submittedName>
        <fullName evidence="1">Uncharacterized protein</fullName>
    </submittedName>
</protein>
<organism evidence="1 2">
    <name type="scientific">Endozoicomonas numazuensis</name>
    <dbReference type="NCBI Taxonomy" id="1137799"/>
    <lineage>
        <taxon>Bacteria</taxon>
        <taxon>Pseudomonadati</taxon>
        <taxon>Pseudomonadota</taxon>
        <taxon>Gammaproteobacteria</taxon>
        <taxon>Oceanospirillales</taxon>
        <taxon>Endozoicomonadaceae</taxon>
        <taxon>Endozoicomonas</taxon>
    </lineage>
</organism>
<evidence type="ECO:0000313" key="2">
    <source>
        <dbReference type="Proteomes" id="UP000028073"/>
    </source>
</evidence>
<reference evidence="1 2" key="1">
    <citation type="submission" date="2014-06" db="EMBL/GenBank/DDBJ databases">
        <title>Whole Genome Sequences of Three Symbiotic Endozoicomonas Bacteria.</title>
        <authorList>
            <person name="Neave M.J."/>
            <person name="Apprill A."/>
            <person name="Voolstra C.R."/>
        </authorList>
    </citation>
    <scope>NUCLEOTIDE SEQUENCE [LARGE SCALE GENOMIC DNA]</scope>
    <source>
        <strain evidence="1 2">DSM 25634</strain>
    </source>
</reference>
<dbReference type="Proteomes" id="UP000028073">
    <property type="component" value="Unassembled WGS sequence"/>
</dbReference>
<accession>A0A081NJU9</accession>
<proteinExistence type="predicted"/>
<name>A0A081NJU9_9GAMM</name>
<dbReference type="InterPro" id="IPR036380">
    <property type="entry name" value="Isochorismatase-like_sf"/>
</dbReference>
<dbReference type="AlphaFoldDB" id="A0A081NJU9"/>
<sequence>MGEIHFDRKLAPGGEKSIIPVCNAYKPTTQNEFYSEIERALSNGVKFVLCLIDVHFTDKSKVIPLIEFCKKNNIEIINFDYVQIVATGRKTPDEIKKHLPEDTTTIIKETLSIFSSPETHECLRSISPDALIFAGEIAGCCVKASAMGFGEESMYYCWHGEEFGAVQYGYPIYTQKDLIFDDGYPEKDYQNLDHPLIYKFKSIAENKTYA</sequence>
<dbReference type="SUPFAM" id="SSF52499">
    <property type="entry name" value="Isochorismatase-like hydrolases"/>
    <property type="match status" value="1"/>
</dbReference>
<comment type="caution">
    <text evidence="1">The sequence shown here is derived from an EMBL/GenBank/DDBJ whole genome shotgun (WGS) entry which is preliminary data.</text>
</comment>
<dbReference type="Gene3D" id="3.40.50.850">
    <property type="entry name" value="Isochorismatase-like"/>
    <property type="match status" value="1"/>
</dbReference>
<evidence type="ECO:0000313" key="1">
    <source>
        <dbReference type="EMBL" id="KEQ18722.1"/>
    </source>
</evidence>
<dbReference type="EMBL" id="JOKH01000001">
    <property type="protein sequence ID" value="KEQ18722.1"/>
    <property type="molecule type" value="Genomic_DNA"/>
</dbReference>